<feature type="domain" description="DUF8155" evidence="1">
    <location>
        <begin position="3"/>
        <end position="139"/>
    </location>
</feature>
<dbReference type="Pfam" id="PF26483">
    <property type="entry name" value="DUF8155_C"/>
    <property type="match status" value="1"/>
</dbReference>
<dbReference type="InterPro" id="IPR058817">
    <property type="entry name" value="DUF8155_C"/>
</dbReference>
<name>A0A897MM19_9EURY</name>
<proteinExistence type="predicted"/>
<evidence type="ECO:0000259" key="2">
    <source>
        <dbReference type="Pfam" id="PF26483"/>
    </source>
</evidence>
<evidence type="ECO:0000259" key="1">
    <source>
        <dbReference type="Pfam" id="PF26482"/>
    </source>
</evidence>
<organism evidence="3 4">
    <name type="scientific">Natranaeroarchaeum sulfidigenes</name>
    <dbReference type="NCBI Taxonomy" id="2784880"/>
    <lineage>
        <taxon>Archaea</taxon>
        <taxon>Methanobacteriati</taxon>
        <taxon>Methanobacteriota</taxon>
        <taxon>Stenosarchaea group</taxon>
        <taxon>Halobacteria</taxon>
        <taxon>Halobacteriales</taxon>
        <taxon>Natronoarchaeaceae</taxon>
        <taxon>Natranaeroarchaeum</taxon>
    </lineage>
</organism>
<sequence length="281" mass="29622">MVTLPEHVLSQYRRFSLYNSPYTAHDTGSAIDLYPDADATTAPSPVAGTVALTRTVQAPPKPYAEETDHLIVVDTGDHLVRIMHVDPDVEPGDIVAVGESLGRPVRAGFFAPWVDNHLHVGIRPRDADPVRASGSLPIEPAVDVEALAWDGRGTVVERGETYAVLDEPAHPAPGEYYVGMGTLDGQAVLDGGLPHYDCGGLLNAGTSGETDRDPVELAGGQVGVATGRDVTWDDVTVLANGEPITGIALFADRERFGAKLICPDATVAVGESVQVGIEQST</sequence>
<evidence type="ECO:0000313" key="4">
    <source>
        <dbReference type="Proteomes" id="UP000663586"/>
    </source>
</evidence>
<dbReference type="InterPro" id="IPR011055">
    <property type="entry name" value="Dup_hybrid_motif"/>
</dbReference>
<keyword evidence="4" id="KW-1185">Reference proteome</keyword>
<dbReference type="KEGG" id="hara:AArcS_0181"/>
<protein>
    <submittedName>
        <fullName evidence="3">Uncharacterized protein</fullName>
    </submittedName>
</protein>
<feature type="domain" description="DUF8155" evidence="2">
    <location>
        <begin position="145"/>
        <end position="278"/>
    </location>
</feature>
<dbReference type="Pfam" id="PF26482">
    <property type="entry name" value="DUF8155"/>
    <property type="match status" value="1"/>
</dbReference>
<accession>A0A897MM19</accession>
<dbReference type="GeneID" id="70683570"/>
<dbReference type="Proteomes" id="UP000663586">
    <property type="component" value="Chromosome"/>
</dbReference>
<dbReference type="RefSeq" id="WP_238478551.1">
    <property type="nucleotide sequence ID" value="NZ_CP064786.1"/>
</dbReference>
<gene>
    <name evidence="3" type="ORF">AArcS_0181</name>
</gene>
<dbReference type="EMBL" id="CP064786">
    <property type="protein sequence ID" value="QSG01421.1"/>
    <property type="molecule type" value="Genomic_DNA"/>
</dbReference>
<dbReference type="AlphaFoldDB" id="A0A897MM19"/>
<evidence type="ECO:0000313" key="3">
    <source>
        <dbReference type="EMBL" id="QSG01421.1"/>
    </source>
</evidence>
<reference evidence="3" key="1">
    <citation type="submission" date="2020-11" db="EMBL/GenBank/DDBJ databases">
        <title>Carbohydrate-dependent, anaerobic sulfur respiration: A novel catabolism in halophilic archaea.</title>
        <authorList>
            <person name="Sorokin D.Y."/>
            <person name="Messina E."/>
            <person name="Smedile F."/>
            <person name="La Cono V."/>
            <person name="Hallsworth J.E."/>
            <person name="Yakimov M.M."/>
        </authorList>
    </citation>
    <scope>NUCLEOTIDE SEQUENCE</scope>
    <source>
        <strain evidence="3">AArc-S</strain>
    </source>
</reference>
<dbReference type="Gene3D" id="2.70.70.10">
    <property type="entry name" value="Glucose Permease (Domain IIA)"/>
    <property type="match status" value="1"/>
</dbReference>
<dbReference type="InterPro" id="IPR058468">
    <property type="entry name" value="DUF8155_N"/>
</dbReference>